<keyword evidence="1" id="KW-0175">Coiled coil</keyword>
<evidence type="ECO:0000313" key="2">
    <source>
        <dbReference type="EMBL" id="OCT88488.1"/>
    </source>
</evidence>
<dbReference type="PANTHER" id="PTHR45956">
    <property type="entry name" value="RUN AND FYVE DOMAIN-CONTAINING PROTEIN 2-LIKE PROTEIN"/>
    <property type="match status" value="1"/>
</dbReference>
<dbReference type="EMBL" id="CM004470">
    <property type="protein sequence ID" value="OCT88488.1"/>
    <property type="molecule type" value="Genomic_DNA"/>
</dbReference>
<evidence type="ECO:0000256" key="1">
    <source>
        <dbReference type="ARBA" id="ARBA00023054"/>
    </source>
</evidence>
<dbReference type="GO" id="GO:0015031">
    <property type="term" value="P:protein transport"/>
    <property type="evidence" value="ECO:0007669"/>
    <property type="project" value="TreeGrafter"/>
</dbReference>
<name>A0A974HSJ9_XENLA</name>
<gene>
    <name evidence="2" type="ORF">XELAEV_180171177mg</name>
</gene>
<sequence>VGVIDFSFYLKDMQPNDNEKQSDEIVAVLDQKHYVEELNRHL</sequence>
<protein>
    <submittedName>
        <fullName evidence="2">Uncharacterized protein</fullName>
    </submittedName>
</protein>
<dbReference type="GO" id="GO:0030100">
    <property type="term" value="P:regulation of endocytosis"/>
    <property type="evidence" value="ECO:0007669"/>
    <property type="project" value="TreeGrafter"/>
</dbReference>
<evidence type="ECO:0000313" key="3">
    <source>
        <dbReference type="Proteomes" id="UP000694892"/>
    </source>
</evidence>
<dbReference type="PANTHER" id="PTHR45956:SF4">
    <property type="entry name" value="RUN AND FYVE DOMAIN-CONTAINING PROTEIN 1"/>
    <property type="match status" value="1"/>
</dbReference>
<dbReference type="GO" id="GO:0005737">
    <property type="term" value="C:cytoplasm"/>
    <property type="evidence" value="ECO:0007669"/>
    <property type="project" value="TreeGrafter"/>
</dbReference>
<feature type="non-terminal residue" evidence="2">
    <location>
        <position position="1"/>
    </location>
</feature>
<proteinExistence type="predicted"/>
<dbReference type="InterPro" id="IPR047335">
    <property type="entry name" value="RUFY1-3"/>
</dbReference>
<organism evidence="2 3">
    <name type="scientific">Xenopus laevis</name>
    <name type="common">African clawed frog</name>
    <dbReference type="NCBI Taxonomy" id="8355"/>
    <lineage>
        <taxon>Eukaryota</taxon>
        <taxon>Metazoa</taxon>
        <taxon>Chordata</taxon>
        <taxon>Craniata</taxon>
        <taxon>Vertebrata</taxon>
        <taxon>Euteleostomi</taxon>
        <taxon>Amphibia</taxon>
        <taxon>Batrachia</taxon>
        <taxon>Anura</taxon>
        <taxon>Pipoidea</taxon>
        <taxon>Pipidae</taxon>
        <taxon>Xenopodinae</taxon>
        <taxon>Xenopus</taxon>
        <taxon>Xenopus</taxon>
    </lineage>
</organism>
<dbReference type="Proteomes" id="UP000694892">
    <property type="component" value="Chromosome 3L"/>
</dbReference>
<feature type="non-terminal residue" evidence="2">
    <location>
        <position position="42"/>
    </location>
</feature>
<accession>A0A974HSJ9</accession>
<reference evidence="3" key="1">
    <citation type="journal article" date="2016" name="Nature">
        <title>Genome evolution in the allotetraploid frog Xenopus laevis.</title>
        <authorList>
            <person name="Session A.M."/>
            <person name="Uno Y."/>
            <person name="Kwon T."/>
            <person name="Chapman J.A."/>
            <person name="Toyoda A."/>
            <person name="Takahashi S."/>
            <person name="Fukui A."/>
            <person name="Hikosaka A."/>
            <person name="Suzuki A."/>
            <person name="Kondo M."/>
            <person name="van Heeringen S.J."/>
            <person name="Quigley I."/>
            <person name="Heinz S."/>
            <person name="Ogino H."/>
            <person name="Ochi H."/>
            <person name="Hellsten U."/>
            <person name="Lyons J.B."/>
            <person name="Simakov O."/>
            <person name="Putnam N."/>
            <person name="Stites J."/>
            <person name="Kuroki Y."/>
            <person name="Tanaka T."/>
            <person name="Michiue T."/>
            <person name="Watanabe M."/>
            <person name="Bogdanovic O."/>
            <person name="Lister R."/>
            <person name="Georgiou G."/>
            <person name="Paranjpe S.S."/>
            <person name="van Kruijsbergen I."/>
            <person name="Shu S."/>
            <person name="Carlson J."/>
            <person name="Kinoshita T."/>
            <person name="Ohta Y."/>
            <person name="Mawaribuchi S."/>
            <person name="Jenkins J."/>
            <person name="Grimwood J."/>
            <person name="Schmutz J."/>
            <person name="Mitros T."/>
            <person name="Mozaffari S.V."/>
            <person name="Suzuki Y."/>
            <person name="Haramoto Y."/>
            <person name="Yamamoto T.S."/>
            <person name="Takagi C."/>
            <person name="Heald R."/>
            <person name="Miller K."/>
            <person name="Haudenschild C."/>
            <person name="Kitzman J."/>
            <person name="Nakayama T."/>
            <person name="Izutsu Y."/>
            <person name="Robert J."/>
            <person name="Fortriede J."/>
            <person name="Burns K."/>
            <person name="Lotay V."/>
            <person name="Karimi K."/>
            <person name="Yasuoka Y."/>
            <person name="Dichmann D.S."/>
            <person name="Flajnik M.F."/>
            <person name="Houston D.W."/>
            <person name="Shendure J."/>
            <person name="DuPasquier L."/>
            <person name="Vize P.D."/>
            <person name="Zorn A.M."/>
            <person name="Ito M."/>
            <person name="Marcotte E.M."/>
            <person name="Wallingford J.B."/>
            <person name="Ito Y."/>
            <person name="Asashima M."/>
            <person name="Ueno N."/>
            <person name="Matsuda Y."/>
            <person name="Veenstra G.J."/>
            <person name="Fujiyama A."/>
            <person name="Harland R.M."/>
            <person name="Taira M."/>
            <person name="Rokhsar D.S."/>
        </authorList>
    </citation>
    <scope>NUCLEOTIDE SEQUENCE [LARGE SCALE GENOMIC DNA]</scope>
    <source>
        <strain evidence="3">J</strain>
    </source>
</reference>
<dbReference type="AlphaFoldDB" id="A0A974HSJ9"/>